<dbReference type="Proteomes" id="UP001242480">
    <property type="component" value="Unassembled WGS sequence"/>
</dbReference>
<dbReference type="InterPro" id="IPR043724">
    <property type="entry name" value="DUF5666"/>
</dbReference>
<sequence length="372" mass="36633">MRPPLVLTRRGLTRLLAGLAATLGSPAAAGSLDPPEPDGGEPPIPASGNKPSRDKGIGGTGVTGTIRRFGSIIVNDLRITYPETVGVTIDGHPATAAALRIGHVVQVVARRQGERLATGHITVTSEVVGPVEVLAPGRLTVLGQAVETDAAPAGLHPGELVAVSGLRRLDGTIIASLIERRAGASLQVAGPVTAGLDGVPRIGSLAVAGLDAAPTGRVVLTGRLAGGVFRADTSRGDTALLDDPATVRASVEAYVAPVAGGLRFGSGLSIAGSWAASALTGPDEGHVVAEIEKSPGGSFHVVRMHHRDRGPPGSRPGPGPGPGPGHGPGHGPGGPGGGKGPGGSPPGPGGPHGPGGRQGGRPGPSQSGPRSH</sequence>
<proteinExistence type="predicted"/>
<organism evidence="4 5">
    <name type="scientific">Labrys wisconsinensis</name>
    <dbReference type="NCBI Taxonomy" id="425677"/>
    <lineage>
        <taxon>Bacteria</taxon>
        <taxon>Pseudomonadati</taxon>
        <taxon>Pseudomonadota</taxon>
        <taxon>Alphaproteobacteria</taxon>
        <taxon>Hyphomicrobiales</taxon>
        <taxon>Xanthobacteraceae</taxon>
        <taxon>Labrys</taxon>
    </lineage>
</organism>
<feature type="compositionally biased region" description="Gly residues" evidence="1">
    <location>
        <begin position="326"/>
        <end position="342"/>
    </location>
</feature>
<feature type="compositionally biased region" description="Low complexity" evidence="1">
    <location>
        <begin position="363"/>
        <end position="372"/>
    </location>
</feature>
<feature type="domain" description="DUF5666" evidence="3">
    <location>
        <begin position="129"/>
        <end position="179"/>
    </location>
</feature>
<evidence type="ECO:0000256" key="2">
    <source>
        <dbReference type="SAM" id="SignalP"/>
    </source>
</evidence>
<keyword evidence="2" id="KW-0732">Signal</keyword>
<dbReference type="EMBL" id="JAUSVX010000006">
    <property type="protein sequence ID" value="MDQ0470713.1"/>
    <property type="molecule type" value="Genomic_DNA"/>
</dbReference>
<feature type="chain" id="PRO_5046982241" description="DUF5666 domain-containing protein" evidence="2">
    <location>
        <begin position="30"/>
        <end position="372"/>
    </location>
</feature>
<protein>
    <recommendedName>
        <fullName evidence="3">DUF5666 domain-containing protein</fullName>
    </recommendedName>
</protein>
<feature type="compositionally biased region" description="Gly residues" evidence="1">
    <location>
        <begin position="352"/>
        <end position="362"/>
    </location>
</feature>
<feature type="signal peptide" evidence="2">
    <location>
        <begin position="1"/>
        <end position="29"/>
    </location>
</feature>
<evidence type="ECO:0000256" key="1">
    <source>
        <dbReference type="SAM" id="MobiDB-lite"/>
    </source>
</evidence>
<evidence type="ECO:0000313" key="4">
    <source>
        <dbReference type="EMBL" id="MDQ0470713.1"/>
    </source>
</evidence>
<accession>A0ABU0JBC0</accession>
<dbReference type="RefSeq" id="WP_307274888.1">
    <property type="nucleotide sequence ID" value="NZ_JAUSVX010000006.1"/>
</dbReference>
<evidence type="ECO:0000259" key="3">
    <source>
        <dbReference type="Pfam" id="PF18914"/>
    </source>
</evidence>
<comment type="caution">
    <text evidence="4">The sequence shown here is derived from an EMBL/GenBank/DDBJ whole genome shotgun (WGS) entry which is preliminary data.</text>
</comment>
<keyword evidence="5" id="KW-1185">Reference proteome</keyword>
<feature type="region of interest" description="Disordered" evidence="1">
    <location>
        <begin position="26"/>
        <end position="62"/>
    </location>
</feature>
<evidence type="ECO:0000313" key="5">
    <source>
        <dbReference type="Proteomes" id="UP001242480"/>
    </source>
</evidence>
<name>A0ABU0JBC0_9HYPH</name>
<reference evidence="4 5" key="1">
    <citation type="submission" date="2023-07" db="EMBL/GenBank/DDBJ databases">
        <title>Genomic Encyclopedia of Type Strains, Phase IV (KMG-IV): sequencing the most valuable type-strain genomes for metagenomic binning, comparative biology and taxonomic classification.</title>
        <authorList>
            <person name="Goeker M."/>
        </authorList>
    </citation>
    <scope>NUCLEOTIDE SEQUENCE [LARGE SCALE GENOMIC DNA]</scope>
    <source>
        <strain evidence="4 5">DSM 19619</strain>
    </source>
</reference>
<gene>
    <name evidence="4" type="ORF">QO011_003732</name>
</gene>
<feature type="compositionally biased region" description="Pro residues" evidence="1">
    <location>
        <begin position="313"/>
        <end position="325"/>
    </location>
</feature>
<feature type="region of interest" description="Disordered" evidence="1">
    <location>
        <begin position="295"/>
        <end position="372"/>
    </location>
</feature>
<dbReference type="Pfam" id="PF18914">
    <property type="entry name" value="DUF5666"/>
    <property type="match status" value="1"/>
</dbReference>